<dbReference type="WBParaSite" id="JU765_v2.g14675.t1">
    <property type="protein sequence ID" value="JU765_v2.g14675.t1"/>
    <property type="gene ID" value="JU765_v2.g14675"/>
</dbReference>
<proteinExistence type="predicted"/>
<accession>A0AC34QBA4</accession>
<dbReference type="Proteomes" id="UP000887576">
    <property type="component" value="Unplaced"/>
</dbReference>
<evidence type="ECO:0000313" key="2">
    <source>
        <dbReference type="WBParaSite" id="JU765_v2.g14675.t1"/>
    </source>
</evidence>
<evidence type="ECO:0000313" key="1">
    <source>
        <dbReference type="Proteomes" id="UP000887576"/>
    </source>
</evidence>
<protein>
    <submittedName>
        <fullName evidence="2">Uncharacterized protein</fullName>
    </submittedName>
</protein>
<reference evidence="2" key="1">
    <citation type="submission" date="2022-11" db="UniProtKB">
        <authorList>
            <consortium name="WormBaseParasite"/>
        </authorList>
    </citation>
    <scope>IDENTIFICATION</scope>
</reference>
<organism evidence="1 2">
    <name type="scientific">Panagrolaimus sp. JU765</name>
    <dbReference type="NCBI Taxonomy" id="591449"/>
    <lineage>
        <taxon>Eukaryota</taxon>
        <taxon>Metazoa</taxon>
        <taxon>Ecdysozoa</taxon>
        <taxon>Nematoda</taxon>
        <taxon>Chromadorea</taxon>
        <taxon>Rhabditida</taxon>
        <taxon>Tylenchina</taxon>
        <taxon>Panagrolaimomorpha</taxon>
        <taxon>Panagrolaimoidea</taxon>
        <taxon>Panagrolaimidae</taxon>
        <taxon>Panagrolaimus</taxon>
    </lineage>
</organism>
<name>A0AC34QBA4_9BILA</name>
<sequence length="301" mass="34552">MVIFKRFDTGEPLSILDLTVEIRNPIINAQFRWFSEECSKLNKLIAIPSYGKRSIVATSPDPSVLLQLRNSTIQEVLFTTHCPTIPRVKSVLIFLFSDKFRSNLLATWKVHIHAVQKLMIEGIQAQTTKIPLPMKQPEESDALVQFHSTSEALNIFPHQPFIANPKSLSEVQGYFTPNFTGKRLALITAINVNSRILLNSWIIHANVGIPNIVKTYEISLPLGNAEDTKKDIVEFLDYSCKCWNPKHCQNLRNQFTTWKCRRYQKEDNNRKPIFNSTKLPCSYIKFIRRHRGKGISLIETA</sequence>